<dbReference type="InterPro" id="IPR058087">
    <property type="entry name" value="XAC2610_dom"/>
</dbReference>
<dbReference type="EMBL" id="JABZGR010000010">
    <property type="protein sequence ID" value="MBF0970324.1"/>
    <property type="molecule type" value="Genomic_DNA"/>
</dbReference>
<dbReference type="SUPFAM" id="SSF69318">
    <property type="entry name" value="Integrin alpha N-terminal domain"/>
    <property type="match status" value="1"/>
</dbReference>
<dbReference type="RefSeq" id="WP_303763657.1">
    <property type="nucleotide sequence ID" value="NZ_JABZGR010000010.1"/>
</dbReference>
<dbReference type="InterPro" id="IPR028994">
    <property type="entry name" value="Integrin_alpha_N"/>
</dbReference>
<dbReference type="Proteomes" id="UP000704068">
    <property type="component" value="Unassembled WGS sequence"/>
</dbReference>
<accession>A0A929RZ39</accession>
<organism evidence="1 2">
    <name type="scientific">Alloprevotella tannerae</name>
    <dbReference type="NCBI Taxonomy" id="76122"/>
    <lineage>
        <taxon>Bacteria</taxon>
        <taxon>Pseudomonadati</taxon>
        <taxon>Bacteroidota</taxon>
        <taxon>Bacteroidia</taxon>
        <taxon>Bacteroidales</taxon>
        <taxon>Prevotellaceae</taxon>
        <taxon>Alloprevotella</taxon>
    </lineage>
</organism>
<evidence type="ECO:0000313" key="1">
    <source>
        <dbReference type="EMBL" id="MBF0970324.1"/>
    </source>
</evidence>
<name>A0A929RZ39_9BACT</name>
<dbReference type="NCBIfam" id="NF047539">
    <property type="entry name" value="XAC2610_fam"/>
    <property type="match status" value="1"/>
</dbReference>
<evidence type="ECO:0000313" key="2">
    <source>
        <dbReference type="Proteomes" id="UP000704068"/>
    </source>
</evidence>
<sequence length="347" mass="39656">MKRILLLFVALFGYLLPSLGQVTFKIDDFSDQYYGKVFIFDNTKPYCGGWVAVYDRKTNKELIRVDADEISYELHDNQMRSNIAEGPYGEHSVLFYSDFNFDGVKDFALMDGLHGWNHTPSFKIFLASGKGFKLSPELSELTHGNCGIFTIDNDDKTLNTLTRGSGAWYEVSTYMIEDNKPLLVNARKEDSSAPLYFTTINNLEGDKMVETHSTTIDLDDDNVTSIFTFYVANKLKTIILYGLDDHTLHYALRNEEGLVEFYYPEIAANTQTDFTYSAKSNTLKFRTKDAEYSITDTPKFAGIIITTKGKTYRWKGKTYRRKGKTDVRNESLAALLKKTYSNVTRIK</sequence>
<comment type="caution">
    <text evidence="1">The sequence shown here is derived from an EMBL/GenBank/DDBJ whole genome shotgun (WGS) entry which is preliminary data.</text>
</comment>
<dbReference type="AlphaFoldDB" id="A0A929RZ39"/>
<reference evidence="1" key="1">
    <citation type="submission" date="2020-04" db="EMBL/GenBank/DDBJ databases">
        <title>Deep metagenomics examines the oral microbiome during advanced dental caries in children, revealing novel taxa and co-occurrences with host molecules.</title>
        <authorList>
            <person name="Baker J.L."/>
            <person name="Morton J.T."/>
            <person name="Dinis M."/>
            <person name="Alvarez R."/>
            <person name="Tran N.C."/>
            <person name="Knight R."/>
            <person name="Edlund A."/>
        </authorList>
    </citation>
    <scope>NUCLEOTIDE SEQUENCE</scope>
    <source>
        <strain evidence="1">JCVI_34_bin.1</strain>
    </source>
</reference>
<protein>
    <submittedName>
        <fullName evidence="1">Uncharacterized protein</fullName>
    </submittedName>
</protein>
<gene>
    <name evidence="1" type="ORF">HXK21_04715</name>
</gene>
<proteinExistence type="predicted"/>